<protein>
    <submittedName>
        <fullName evidence="6">Integrase</fullName>
    </submittedName>
</protein>
<dbReference type="GO" id="GO:0015074">
    <property type="term" value="P:DNA integration"/>
    <property type="evidence" value="ECO:0007669"/>
    <property type="project" value="UniProtKB-KW"/>
</dbReference>
<keyword evidence="4" id="KW-0233">DNA recombination</keyword>
<dbReference type="Gene3D" id="1.10.443.10">
    <property type="entry name" value="Intergrase catalytic core"/>
    <property type="match status" value="1"/>
</dbReference>
<evidence type="ECO:0000313" key="7">
    <source>
        <dbReference type="Proteomes" id="UP000264036"/>
    </source>
</evidence>
<dbReference type="Gene3D" id="1.10.150.130">
    <property type="match status" value="1"/>
</dbReference>
<comment type="caution">
    <text evidence="6">The sequence shown here is derived from an EMBL/GenBank/DDBJ whole genome shotgun (WGS) entry which is preliminary data.</text>
</comment>
<dbReference type="PROSITE" id="PS51898">
    <property type="entry name" value="TYR_RECOMBINASE"/>
    <property type="match status" value="1"/>
</dbReference>
<sequence>MARTKQTGIRTEKDGSYRVDAKYRGQRLFKRGFSLYQEAEQWLMEAKIGISRLDSEQRIPVTLDQAAARYVKEKGKINSPSLKNDISMLKPAIAVIGSLTLDEINNETVKPFIDFRLKQRLKKKTINYTIGLIRTICNLAADEWRFENGLTWLEKAPKITLLDEDDKRPPRPITWNEQEKILQQLPEHLRNMVLFDLNTGLREDVVCSLRWDWELKINLHPNLPVSVFVIPRVNVKGRKSERIVVCNSVAQSIVESQRGLHAEAVFTYWRPRKGEDKVDLKHQPVNFINNTAWQKGVKRAGVEDLHVHDLRHTVGMRLRLTEVGERTQDVILWHSNKSMNSHYAIAQLREIYDALEGIARPGHEEETLNLHAMIRQAQIRAVGKVTQKSRSNKKAA</sequence>
<dbReference type="InterPro" id="IPR010998">
    <property type="entry name" value="Integrase_recombinase_N"/>
</dbReference>
<dbReference type="InterPro" id="IPR013762">
    <property type="entry name" value="Integrase-like_cat_sf"/>
</dbReference>
<proteinExistence type="inferred from homology"/>
<dbReference type="AlphaFoldDB" id="A0A356LK44"/>
<keyword evidence="2" id="KW-0229">DNA integration</keyword>
<dbReference type="Proteomes" id="UP000264036">
    <property type="component" value="Unassembled WGS sequence"/>
</dbReference>
<keyword evidence="3" id="KW-0238">DNA-binding</keyword>
<dbReference type="InterPro" id="IPR011010">
    <property type="entry name" value="DNA_brk_join_enz"/>
</dbReference>
<dbReference type="GO" id="GO:0006310">
    <property type="term" value="P:DNA recombination"/>
    <property type="evidence" value="ECO:0007669"/>
    <property type="project" value="UniProtKB-KW"/>
</dbReference>
<dbReference type="GO" id="GO:0003677">
    <property type="term" value="F:DNA binding"/>
    <property type="evidence" value="ECO:0007669"/>
    <property type="project" value="UniProtKB-KW"/>
</dbReference>
<dbReference type="InterPro" id="IPR002104">
    <property type="entry name" value="Integrase_catalytic"/>
</dbReference>
<comment type="similarity">
    <text evidence="1">Belongs to the 'phage' integrase family.</text>
</comment>
<feature type="domain" description="Tyr recombinase" evidence="5">
    <location>
        <begin position="168"/>
        <end position="369"/>
    </location>
</feature>
<evidence type="ECO:0000256" key="1">
    <source>
        <dbReference type="ARBA" id="ARBA00008857"/>
    </source>
</evidence>
<evidence type="ECO:0000313" key="6">
    <source>
        <dbReference type="EMBL" id="HBP30895.1"/>
    </source>
</evidence>
<evidence type="ECO:0000256" key="4">
    <source>
        <dbReference type="ARBA" id="ARBA00023172"/>
    </source>
</evidence>
<dbReference type="InterPro" id="IPR050090">
    <property type="entry name" value="Tyrosine_recombinase_XerCD"/>
</dbReference>
<dbReference type="SUPFAM" id="SSF56349">
    <property type="entry name" value="DNA breaking-rejoining enzymes"/>
    <property type="match status" value="1"/>
</dbReference>
<organism evidence="6 7">
    <name type="scientific">Advenella kashmirensis</name>
    <dbReference type="NCBI Taxonomy" id="310575"/>
    <lineage>
        <taxon>Bacteria</taxon>
        <taxon>Pseudomonadati</taxon>
        <taxon>Pseudomonadota</taxon>
        <taxon>Betaproteobacteria</taxon>
        <taxon>Burkholderiales</taxon>
        <taxon>Alcaligenaceae</taxon>
    </lineage>
</organism>
<evidence type="ECO:0000256" key="3">
    <source>
        <dbReference type="ARBA" id="ARBA00023125"/>
    </source>
</evidence>
<evidence type="ECO:0000259" key="5">
    <source>
        <dbReference type="PROSITE" id="PS51898"/>
    </source>
</evidence>
<accession>A0A356LK44</accession>
<dbReference type="EMBL" id="DOEK01000032">
    <property type="protein sequence ID" value="HBP30895.1"/>
    <property type="molecule type" value="Genomic_DNA"/>
</dbReference>
<dbReference type="PANTHER" id="PTHR30349:SF41">
    <property type="entry name" value="INTEGRASE_RECOMBINASE PROTEIN MJ0367-RELATED"/>
    <property type="match status" value="1"/>
</dbReference>
<dbReference type="PANTHER" id="PTHR30349">
    <property type="entry name" value="PHAGE INTEGRASE-RELATED"/>
    <property type="match status" value="1"/>
</dbReference>
<evidence type="ECO:0000256" key="2">
    <source>
        <dbReference type="ARBA" id="ARBA00022908"/>
    </source>
</evidence>
<dbReference type="Pfam" id="PF00589">
    <property type="entry name" value="Phage_integrase"/>
    <property type="match status" value="1"/>
</dbReference>
<reference evidence="6 7" key="1">
    <citation type="journal article" date="2018" name="Nat. Biotechnol.">
        <title>A standardized bacterial taxonomy based on genome phylogeny substantially revises the tree of life.</title>
        <authorList>
            <person name="Parks D.H."/>
            <person name="Chuvochina M."/>
            <person name="Waite D.W."/>
            <person name="Rinke C."/>
            <person name="Skarshewski A."/>
            <person name="Chaumeil P.A."/>
            <person name="Hugenholtz P."/>
        </authorList>
    </citation>
    <scope>NUCLEOTIDE SEQUENCE [LARGE SCALE GENOMIC DNA]</scope>
    <source>
        <strain evidence="6">UBA10707</strain>
    </source>
</reference>
<name>A0A356LK44_9BURK</name>
<gene>
    <name evidence="6" type="ORF">DD666_15940</name>
</gene>